<organism evidence="2 3">
    <name type="scientific">Mycolicibacterium phocaicum</name>
    <dbReference type="NCBI Taxonomy" id="319706"/>
    <lineage>
        <taxon>Bacteria</taxon>
        <taxon>Bacillati</taxon>
        <taxon>Actinomycetota</taxon>
        <taxon>Actinomycetes</taxon>
        <taxon>Mycobacteriales</taxon>
        <taxon>Mycobacteriaceae</taxon>
        <taxon>Mycolicibacterium</taxon>
    </lineage>
</organism>
<accession>A0A7I7ZKE5</accession>
<comment type="caution">
    <text evidence="2">The sequence shown here is derived from an EMBL/GenBank/DDBJ whole genome shotgun (WGS) entry which is preliminary data.</text>
</comment>
<keyword evidence="3" id="KW-1185">Reference proteome</keyword>
<evidence type="ECO:0000313" key="2">
    <source>
        <dbReference type="EMBL" id="TLH69839.1"/>
    </source>
</evidence>
<proteinExistence type="predicted"/>
<sequence length="584" mass="64403">MSKSARGKQPKRHLRSVPPPPSVRPEDQPLFQALRTALRSDQPLALLELVSGLITATDPRSRNPWARDDDGPSLDALIESFIGTSFAQTTAALSVVRELVPDQAMAARIDRELAARRQPLPNWLGALANTRADPEVWILTHVLGDGDDYFFGATLPDGRQLTALVYVDHNMGTVVKDAFVIPEPISVVLERLQPSIEDGQSLTPFDPAEARAIVEKAIDYGSRLFPPLESESWPMCRPLVEWLVRMQPAGGAVPERHEWTDEERTAIADDFFASRFGDAMDTADARGLLDSILWFATEWGPGDPYRWSPVNVEILLVDWAPRKIVADTGYLAQLPNVLRSFIAYCHLGQGISATLTAETLTSVGRWEGEFQRMIRTDRPQGAAALAARLLGEGFGGFDDDDPSLAEIMLERLDAMVGGHFQLQNLTDEPLDDESFDWAGIADDIRPAVEKVLALCDRCADELFDVEHRTAMRRFLGRAAVADPAIFRRKASLERGAAAVAWVICRANHSIGRFGTPQVAELLEWFGIKGSVSQRADPLLRANGVDPQLLYGEVALGAADLLTAARRHSIIQVRDRYQVGGPRLE</sequence>
<reference evidence="2 3" key="1">
    <citation type="submission" date="2018-01" db="EMBL/GenBank/DDBJ databases">
        <title>Comparative genomics of Mycobacterium mucogenicum and Mycobacterium neoaurum clade members emphasizing tRNA and non-coding RNA.</title>
        <authorList>
            <person name="Behra P.R.K."/>
            <person name="Pettersson B.M.F."/>
            <person name="Das S."/>
            <person name="Dasgupta S."/>
            <person name="Kirsebom L.A."/>
        </authorList>
    </citation>
    <scope>NUCLEOTIDE SEQUENCE [LARGE SCALE GENOMIC DNA]</scope>
    <source>
        <strain evidence="2 3">DSM 45104</strain>
    </source>
</reference>
<dbReference type="EMBL" id="POTM01000027">
    <property type="protein sequence ID" value="TLH69839.1"/>
    <property type="molecule type" value="Genomic_DNA"/>
</dbReference>
<evidence type="ECO:0000256" key="1">
    <source>
        <dbReference type="SAM" id="MobiDB-lite"/>
    </source>
</evidence>
<name>A0A7I7ZKE5_9MYCO</name>
<feature type="region of interest" description="Disordered" evidence="1">
    <location>
        <begin position="1"/>
        <end position="27"/>
    </location>
</feature>
<gene>
    <name evidence="2" type="ORF">C1S79_09485</name>
</gene>
<dbReference type="Proteomes" id="UP000309984">
    <property type="component" value="Unassembled WGS sequence"/>
</dbReference>
<protein>
    <submittedName>
        <fullName evidence="2">Uncharacterized protein</fullName>
    </submittedName>
</protein>
<dbReference type="RefSeq" id="WP_138248781.1">
    <property type="nucleotide sequence ID" value="NZ_AP022616.1"/>
</dbReference>
<evidence type="ECO:0000313" key="3">
    <source>
        <dbReference type="Proteomes" id="UP000309984"/>
    </source>
</evidence>
<feature type="compositionally biased region" description="Basic residues" evidence="1">
    <location>
        <begin position="1"/>
        <end position="15"/>
    </location>
</feature>
<dbReference type="AlphaFoldDB" id="A0A7I7ZKE5"/>